<feature type="binding site" evidence="5">
    <location>
        <position position="92"/>
    </location>
    <ligand>
        <name>substrate</name>
    </ligand>
</feature>
<evidence type="ECO:0000313" key="8">
    <source>
        <dbReference type="EMBL" id="RWS22229.1"/>
    </source>
</evidence>
<dbReference type="Proteomes" id="UP000288716">
    <property type="component" value="Unassembled WGS sequence"/>
</dbReference>
<keyword evidence="9" id="KW-1185">Reference proteome</keyword>
<dbReference type="PIRSF" id="PIRSF000097">
    <property type="entry name" value="AKR"/>
    <property type="match status" value="1"/>
</dbReference>
<name>A0A443S3X7_9ACAR</name>
<dbReference type="FunFam" id="3.20.20.100:FF:000006">
    <property type="entry name" value="Aldo-keto reductase family 1 member A1"/>
    <property type="match status" value="1"/>
</dbReference>
<sequence length="285" mass="33354">MSYGKTYWYLFYRFAISQAGYRHIDCALIYGNEKEVGKAINDVIDEGIVTRDELFVTSKLWHTFHSRQRVLEGCRKSLSDLGLSYLDLFLIHAPFACREDEDLWTTEESDIDYLETWRGMEDCVELGLCKSIGLSNFNWDQTLRVLNECKVKPVTNQVECHPYFNQSQLIEMCAKYGIIVTAYSPFGSPCRPWAKKKDFSILDDQLLTQISERHNKSAAQVILRFNIDRKIVCVPKSATRTHILSNIEVFDFKLSEEEIKSISELDKNWRIFLFNPYSNHKYYPF</sequence>
<dbReference type="STRING" id="299467.A0A443S3X7"/>
<keyword evidence="3" id="KW-0560">Oxidoreductase</keyword>
<accession>A0A443S3X7</accession>
<dbReference type="AlphaFoldDB" id="A0A443S3X7"/>
<dbReference type="InterPro" id="IPR036812">
    <property type="entry name" value="NAD(P)_OxRdtase_dom_sf"/>
</dbReference>
<dbReference type="Pfam" id="PF00248">
    <property type="entry name" value="Aldo_ket_red"/>
    <property type="match status" value="1"/>
</dbReference>
<reference evidence="8 9" key="1">
    <citation type="journal article" date="2018" name="Gigascience">
        <title>Genomes of trombidid mites reveal novel predicted allergens and laterally-transferred genes associated with secondary metabolism.</title>
        <authorList>
            <person name="Dong X."/>
            <person name="Chaisiri K."/>
            <person name="Xia D."/>
            <person name="Armstrong S.D."/>
            <person name="Fang Y."/>
            <person name="Donnelly M.J."/>
            <person name="Kadowaki T."/>
            <person name="McGarry J.W."/>
            <person name="Darby A.C."/>
            <person name="Makepeace B.L."/>
        </authorList>
    </citation>
    <scope>NUCLEOTIDE SEQUENCE [LARGE SCALE GENOMIC DNA]</scope>
    <source>
        <strain evidence="8">UoL-UT</strain>
    </source>
</reference>
<comment type="caution">
    <text evidence="8">The sequence shown here is derived from an EMBL/GenBank/DDBJ whole genome shotgun (WGS) entry which is preliminary data.</text>
</comment>
<feature type="site" description="Lowers pKa of active site Tyr" evidence="6">
    <location>
        <position position="59"/>
    </location>
</feature>
<evidence type="ECO:0000256" key="5">
    <source>
        <dbReference type="PIRSR" id="PIRSR000097-2"/>
    </source>
</evidence>
<evidence type="ECO:0000313" key="9">
    <source>
        <dbReference type="Proteomes" id="UP000288716"/>
    </source>
</evidence>
<gene>
    <name evidence="8" type="ORF">B4U80_01195</name>
</gene>
<dbReference type="PROSITE" id="PS00062">
    <property type="entry name" value="ALDOKETO_REDUCTASE_2"/>
    <property type="match status" value="1"/>
</dbReference>
<evidence type="ECO:0000259" key="7">
    <source>
        <dbReference type="Pfam" id="PF00248"/>
    </source>
</evidence>
<evidence type="ECO:0000256" key="6">
    <source>
        <dbReference type="PIRSR" id="PIRSR000097-3"/>
    </source>
</evidence>
<dbReference type="SUPFAM" id="SSF51430">
    <property type="entry name" value="NAD(P)-linked oxidoreductase"/>
    <property type="match status" value="1"/>
</dbReference>
<dbReference type="InterPro" id="IPR020471">
    <property type="entry name" value="AKR"/>
</dbReference>
<dbReference type="GO" id="GO:0016491">
    <property type="term" value="F:oxidoreductase activity"/>
    <property type="evidence" value="ECO:0007669"/>
    <property type="project" value="UniProtKB-KW"/>
</dbReference>
<dbReference type="PANTHER" id="PTHR11732">
    <property type="entry name" value="ALDO/KETO REDUCTASE"/>
    <property type="match status" value="1"/>
</dbReference>
<dbReference type="PRINTS" id="PR00069">
    <property type="entry name" value="ALDKETRDTASE"/>
</dbReference>
<dbReference type="EMBL" id="NCKV01009423">
    <property type="protein sequence ID" value="RWS22229.1"/>
    <property type="molecule type" value="Genomic_DNA"/>
</dbReference>
<evidence type="ECO:0000256" key="4">
    <source>
        <dbReference type="PIRSR" id="PIRSR000097-1"/>
    </source>
</evidence>
<feature type="active site" description="Proton donor" evidence="4">
    <location>
        <position position="30"/>
    </location>
</feature>
<evidence type="ECO:0000256" key="3">
    <source>
        <dbReference type="ARBA" id="ARBA00023002"/>
    </source>
</evidence>
<dbReference type="InterPro" id="IPR023210">
    <property type="entry name" value="NADP_OxRdtase_dom"/>
</dbReference>
<dbReference type="OrthoDB" id="416253at2759"/>
<dbReference type="Gene3D" id="3.20.20.100">
    <property type="entry name" value="NADP-dependent oxidoreductase domain"/>
    <property type="match status" value="1"/>
</dbReference>
<evidence type="ECO:0000256" key="2">
    <source>
        <dbReference type="ARBA" id="ARBA00022857"/>
    </source>
</evidence>
<dbReference type="PROSITE" id="PS00798">
    <property type="entry name" value="ALDOKETO_REDUCTASE_1"/>
    <property type="match status" value="1"/>
</dbReference>
<comment type="similarity">
    <text evidence="1">Belongs to the aldo/keto reductase family.</text>
</comment>
<feature type="domain" description="NADP-dependent oxidoreductase" evidence="7">
    <location>
        <begin position="15"/>
        <end position="266"/>
    </location>
</feature>
<keyword evidence="2" id="KW-0521">NADP</keyword>
<dbReference type="InterPro" id="IPR018170">
    <property type="entry name" value="Aldo/ket_reductase_CS"/>
</dbReference>
<organism evidence="8 9">
    <name type="scientific">Leptotrombidium deliense</name>
    <dbReference type="NCBI Taxonomy" id="299467"/>
    <lineage>
        <taxon>Eukaryota</taxon>
        <taxon>Metazoa</taxon>
        <taxon>Ecdysozoa</taxon>
        <taxon>Arthropoda</taxon>
        <taxon>Chelicerata</taxon>
        <taxon>Arachnida</taxon>
        <taxon>Acari</taxon>
        <taxon>Acariformes</taxon>
        <taxon>Trombidiformes</taxon>
        <taxon>Prostigmata</taxon>
        <taxon>Anystina</taxon>
        <taxon>Parasitengona</taxon>
        <taxon>Trombiculoidea</taxon>
        <taxon>Trombiculidae</taxon>
        <taxon>Leptotrombidium</taxon>
    </lineage>
</organism>
<proteinExistence type="inferred from homology"/>
<dbReference type="VEuPathDB" id="VectorBase:LDEU009811"/>
<evidence type="ECO:0000256" key="1">
    <source>
        <dbReference type="ARBA" id="ARBA00007905"/>
    </source>
</evidence>
<protein>
    <submittedName>
        <fullName evidence="8">Aldose reductase-like protein</fullName>
    </submittedName>
</protein>